<accession>A0ABR2Q3P0</accession>
<reference evidence="1 2" key="1">
    <citation type="journal article" date="2024" name="G3 (Bethesda)">
        <title>Genome assembly of Hibiscus sabdariffa L. provides insights into metabolisms of medicinal natural products.</title>
        <authorList>
            <person name="Kim T."/>
        </authorList>
    </citation>
    <scope>NUCLEOTIDE SEQUENCE [LARGE SCALE GENOMIC DNA]</scope>
    <source>
        <strain evidence="1">TK-2024</strain>
        <tissue evidence="1">Old leaves</tissue>
    </source>
</reference>
<comment type="caution">
    <text evidence="1">The sequence shown here is derived from an EMBL/GenBank/DDBJ whole genome shotgun (WGS) entry which is preliminary data.</text>
</comment>
<evidence type="ECO:0000313" key="1">
    <source>
        <dbReference type="EMBL" id="KAK8995285.1"/>
    </source>
</evidence>
<proteinExistence type="predicted"/>
<dbReference type="Proteomes" id="UP001396334">
    <property type="component" value="Unassembled WGS sequence"/>
</dbReference>
<name>A0ABR2Q3P0_9ROSI</name>
<sequence>MRWMRVYLQLLREINKHREHVAQRGQRVKEEQFQEDEDDLLEDVQWLSDNDDEELQDIHNHYRRFRVSEEQRKGPKEQFPALAKDLEDLIQKTKRISGPAKIQEKGEGSESESETYYLYLSDLGSYEIDDDGEVLCKNSKQDYFDPSDKMPSFQLG</sequence>
<protein>
    <submittedName>
        <fullName evidence="1">Uncharacterized protein</fullName>
    </submittedName>
</protein>
<evidence type="ECO:0000313" key="2">
    <source>
        <dbReference type="Proteomes" id="UP001396334"/>
    </source>
</evidence>
<organism evidence="1 2">
    <name type="scientific">Hibiscus sabdariffa</name>
    <name type="common">roselle</name>
    <dbReference type="NCBI Taxonomy" id="183260"/>
    <lineage>
        <taxon>Eukaryota</taxon>
        <taxon>Viridiplantae</taxon>
        <taxon>Streptophyta</taxon>
        <taxon>Embryophyta</taxon>
        <taxon>Tracheophyta</taxon>
        <taxon>Spermatophyta</taxon>
        <taxon>Magnoliopsida</taxon>
        <taxon>eudicotyledons</taxon>
        <taxon>Gunneridae</taxon>
        <taxon>Pentapetalae</taxon>
        <taxon>rosids</taxon>
        <taxon>malvids</taxon>
        <taxon>Malvales</taxon>
        <taxon>Malvaceae</taxon>
        <taxon>Malvoideae</taxon>
        <taxon>Hibiscus</taxon>
    </lineage>
</organism>
<gene>
    <name evidence="1" type="ORF">V6N11_069726</name>
</gene>
<keyword evidence="2" id="KW-1185">Reference proteome</keyword>
<dbReference type="EMBL" id="JBBPBN010000046">
    <property type="protein sequence ID" value="KAK8995285.1"/>
    <property type="molecule type" value="Genomic_DNA"/>
</dbReference>